<feature type="binding site" evidence="7">
    <location>
        <position position="225"/>
    </location>
    <ligand>
        <name>NAD(+)</name>
        <dbReference type="ChEBI" id="CHEBI:57540"/>
    </ligand>
</feature>
<evidence type="ECO:0000313" key="11">
    <source>
        <dbReference type="EMBL" id="RUO22942.1"/>
    </source>
</evidence>
<keyword evidence="3 5" id="KW-0560">Oxidoreductase</keyword>
<proteinExistence type="inferred from homology"/>
<dbReference type="InterPro" id="IPR036291">
    <property type="entry name" value="NAD(P)-bd_dom_sf"/>
</dbReference>
<dbReference type="PROSITE" id="PS00074">
    <property type="entry name" value="GLFV_DEHYDROGENASE"/>
    <property type="match status" value="1"/>
</dbReference>
<feature type="binding site" evidence="7">
    <location>
        <position position="194"/>
    </location>
    <ligand>
        <name>NAD(+)</name>
        <dbReference type="ChEBI" id="CHEBI:57540"/>
    </ligand>
</feature>
<evidence type="ECO:0000256" key="2">
    <source>
        <dbReference type="ARBA" id="ARBA00006382"/>
    </source>
</evidence>
<dbReference type="PIRSF" id="PIRSF000185">
    <property type="entry name" value="Glu_DH"/>
    <property type="match status" value="1"/>
</dbReference>
<dbReference type="EMBL" id="PIPL01000004">
    <property type="protein sequence ID" value="RUO22942.1"/>
    <property type="molecule type" value="Genomic_DNA"/>
</dbReference>
<evidence type="ECO:0000313" key="12">
    <source>
        <dbReference type="Proteomes" id="UP000288293"/>
    </source>
</evidence>
<reference evidence="11 12" key="1">
    <citation type="journal article" date="2011" name="Front. Microbiol.">
        <title>Genomic signatures of strain selection and enhancement in Bacillus atrophaeus var. globigii, a historical biowarfare simulant.</title>
        <authorList>
            <person name="Gibbons H.S."/>
            <person name="Broomall S.M."/>
            <person name="McNew L.A."/>
            <person name="Daligault H."/>
            <person name="Chapman C."/>
            <person name="Bruce D."/>
            <person name="Karavis M."/>
            <person name="Krepps M."/>
            <person name="McGregor P.A."/>
            <person name="Hong C."/>
            <person name="Park K.H."/>
            <person name="Akmal A."/>
            <person name="Feldman A."/>
            <person name="Lin J.S."/>
            <person name="Chang W.E."/>
            <person name="Higgs B.W."/>
            <person name="Demirev P."/>
            <person name="Lindquist J."/>
            <person name="Liem A."/>
            <person name="Fochler E."/>
            <person name="Read T.D."/>
            <person name="Tapia R."/>
            <person name="Johnson S."/>
            <person name="Bishop-Lilly K.A."/>
            <person name="Detter C."/>
            <person name="Han C."/>
            <person name="Sozhamannan S."/>
            <person name="Rosenzweig C.N."/>
            <person name="Skowronski E.W."/>
        </authorList>
    </citation>
    <scope>NUCLEOTIDE SEQUENCE [LARGE SCALE GENOMIC DNA]</scope>
    <source>
        <strain evidence="11 12">MLST1</strain>
    </source>
</reference>
<dbReference type="Proteomes" id="UP000288293">
    <property type="component" value="Unassembled WGS sequence"/>
</dbReference>
<evidence type="ECO:0000256" key="7">
    <source>
        <dbReference type="PIRSR" id="PIRSR000185-2"/>
    </source>
</evidence>
<dbReference type="SUPFAM" id="SSF51735">
    <property type="entry name" value="NAD(P)-binding Rossmann-fold domains"/>
    <property type="match status" value="1"/>
</dbReference>
<dbReference type="Pfam" id="PF00208">
    <property type="entry name" value="ELFV_dehydrog"/>
    <property type="match status" value="1"/>
</dbReference>
<evidence type="ECO:0000256" key="1">
    <source>
        <dbReference type="ARBA" id="ARBA00003868"/>
    </source>
</evidence>
<dbReference type="Gene3D" id="3.40.50.10860">
    <property type="entry name" value="Leucine Dehydrogenase, chain A, domain 1"/>
    <property type="match status" value="1"/>
</dbReference>
<dbReference type="PRINTS" id="PR00082">
    <property type="entry name" value="GLFDHDRGNASE"/>
</dbReference>
<comment type="function">
    <text evidence="1">Catalyzes the reversible oxidative deamination of glutamate to alpha-ketoglutarate and ammonia.</text>
</comment>
<feature type="binding site" evidence="7">
    <location>
        <position position="98"/>
    </location>
    <ligand>
        <name>substrate</name>
    </ligand>
</feature>
<evidence type="ECO:0000256" key="3">
    <source>
        <dbReference type="ARBA" id="ARBA00023002"/>
    </source>
</evidence>
<dbReference type="GO" id="GO:0000166">
    <property type="term" value="F:nucleotide binding"/>
    <property type="evidence" value="ECO:0007669"/>
    <property type="project" value="UniProtKB-KW"/>
</dbReference>
<feature type="binding site" evidence="7">
    <location>
        <position position="363"/>
    </location>
    <ligand>
        <name>substrate</name>
    </ligand>
</feature>
<comment type="catalytic activity">
    <reaction evidence="4">
        <text>L-glutamate + NADP(+) + H2O = 2-oxoglutarate + NH4(+) + NADPH + H(+)</text>
        <dbReference type="Rhea" id="RHEA:11612"/>
        <dbReference type="ChEBI" id="CHEBI:15377"/>
        <dbReference type="ChEBI" id="CHEBI:15378"/>
        <dbReference type="ChEBI" id="CHEBI:16810"/>
        <dbReference type="ChEBI" id="CHEBI:28938"/>
        <dbReference type="ChEBI" id="CHEBI:29985"/>
        <dbReference type="ChEBI" id="CHEBI:57783"/>
        <dbReference type="ChEBI" id="CHEBI:58349"/>
        <dbReference type="EC" id="1.4.1.4"/>
    </reaction>
</comment>
<evidence type="ECO:0000256" key="9">
    <source>
        <dbReference type="RuleBase" id="RU004417"/>
    </source>
</evidence>
<gene>
    <name evidence="11" type="ORF">CWE09_13490</name>
</gene>
<organism evidence="11 12">
    <name type="scientific">Aliidiomarina minuta</name>
    <dbReference type="NCBI Taxonomy" id="880057"/>
    <lineage>
        <taxon>Bacteria</taxon>
        <taxon>Pseudomonadati</taxon>
        <taxon>Pseudomonadota</taxon>
        <taxon>Gammaproteobacteria</taxon>
        <taxon>Alteromonadales</taxon>
        <taxon>Idiomarinaceae</taxon>
        <taxon>Aliidiomarina</taxon>
    </lineage>
</organism>
<keyword evidence="12" id="KW-1185">Reference proteome</keyword>
<dbReference type="OrthoDB" id="9803297at2"/>
<dbReference type="AlphaFoldDB" id="A0A432W142"/>
<feature type="site" description="Important for catalysis" evidence="8">
    <location>
        <position position="150"/>
    </location>
</feature>
<dbReference type="Pfam" id="PF02812">
    <property type="entry name" value="ELFV_dehydrog_N"/>
    <property type="match status" value="1"/>
</dbReference>
<name>A0A432W142_9GAMM</name>
<comment type="similarity">
    <text evidence="2 5 9">Belongs to the Glu/Leu/Phe/Val dehydrogenases family.</text>
</comment>
<dbReference type="InterPro" id="IPR033922">
    <property type="entry name" value="NAD_bind_Glu_DH"/>
</dbReference>
<keyword evidence="7" id="KW-0547">Nucleotide-binding</keyword>
<comment type="caution">
    <text evidence="11">The sequence shown here is derived from an EMBL/GenBank/DDBJ whole genome shotgun (WGS) entry which is preliminary data.</text>
</comment>
<dbReference type="InterPro" id="IPR006095">
    <property type="entry name" value="Glu/Leu/Phe/Val/Trp_DH"/>
</dbReference>
<dbReference type="PANTHER" id="PTHR11606:SF13">
    <property type="entry name" value="GLUTAMATE DEHYDROGENASE 1, MITOCHONDRIAL"/>
    <property type="match status" value="1"/>
</dbReference>
<evidence type="ECO:0000259" key="10">
    <source>
        <dbReference type="SMART" id="SM00839"/>
    </source>
</evidence>
<dbReference type="InterPro" id="IPR033524">
    <property type="entry name" value="Glu/Leu/Phe/Val_DH_AS"/>
</dbReference>
<keyword evidence="7" id="KW-0520">NAD</keyword>
<evidence type="ECO:0000256" key="6">
    <source>
        <dbReference type="PIRSR" id="PIRSR000185-1"/>
    </source>
</evidence>
<dbReference type="InterPro" id="IPR046346">
    <property type="entry name" value="Aminoacid_DH-like_N_sf"/>
</dbReference>
<dbReference type="SUPFAM" id="SSF53223">
    <property type="entry name" value="Aminoacid dehydrogenase-like, N-terminal domain"/>
    <property type="match status" value="1"/>
</dbReference>
<feature type="binding site" evidence="7">
    <location>
        <position position="74"/>
    </location>
    <ligand>
        <name>substrate</name>
    </ligand>
</feature>
<dbReference type="PANTHER" id="PTHR11606">
    <property type="entry name" value="GLUTAMATE DEHYDROGENASE"/>
    <property type="match status" value="1"/>
</dbReference>
<dbReference type="GO" id="GO:0006538">
    <property type="term" value="P:L-glutamate catabolic process"/>
    <property type="evidence" value="ECO:0007669"/>
    <property type="project" value="TreeGrafter"/>
</dbReference>
<sequence>MADKQKHAPEVLKDAQSRLEDIYERLDVSDDARHRLAFPHRLAQFSIPVRMDNGSLRVFQGWRVQYDVTRGPAKGGIRFHPGVNADEVTALSFWMAIKCAAVDLPYGGGKGGVQCNPKELSRMELERLSRGYMREVYDIVGPDIDIPAPDVNTNSTVMGWMADEYSLIARCQCPGVITGKPVGLGGSQGRVEATGEGALQVLNIWAQRNDKTPKNMTVAVQGFGNAGYHFARAAAREGYKVVAVSDSKGAVYAKEGLDVEAVYQHKNETRELKGIIYCEDSVGDEEVGKRIDNADLLALDVDVLALAALENAITDENARAVKAQVILEIANGPVTAAADDILEEQQITILPDVLANTGGVIVSYFEWIQNRTGDYWKAEKVGQRMQERISEQADLIFALAEEQKVSPRTATYMQGIKRITEAMDHRGSQRFFTGD</sequence>
<dbReference type="SMART" id="SM00839">
    <property type="entry name" value="ELFV_dehydrog"/>
    <property type="match status" value="1"/>
</dbReference>
<feature type="domain" description="Glutamate/phenylalanine/leucine/valine/L-tryptophan dehydrogenase C-terminal" evidence="10">
    <location>
        <begin position="187"/>
        <end position="427"/>
    </location>
</feature>
<dbReference type="InterPro" id="IPR006096">
    <property type="entry name" value="Glu/Leu/Phe/Val/Trp_DH_C"/>
</dbReference>
<evidence type="ECO:0000256" key="8">
    <source>
        <dbReference type="PIRSR" id="PIRSR000185-3"/>
    </source>
</evidence>
<dbReference type="InterPro" id="IPR014362">
    <property type="entry name" value="Glu_DH"/>
</dbReference>
<dbReference type="GO" id="GO:0004354">
    <property type="term" value="F:glutamate dehydrogenase (NADP+) activity"/>
    <property type="evidence" value="ECO:0007669"/>
    <property type="project" value="UniProtKB-EC"/>
</dbReference>
<dbReference type="InterPro" id="IPR006097">
    <property type="entry name" value="Glu/Leu/Phe/Val/Trp_DH_dimer"/>
</dbReference>
<feature type="active site" description="Proton donor" evidence="6">
    <location>
        <position position="110"/>
    </location>
</feature>
<evidence type="ECO:0000256" key="4">
    <source>
        <dbReference type="ARBA" id="ARBA00048584"/>
    </source>
</evidence>
<dbReference type="Gene3D" id="3.40.50.720">
    <property type="entry name" value="NAD(P)-binding Rossmann-like Domain"/>
    <property type="match status" value="1"/>
</dbReference>
<accession>A0A432W142</accession>
<dbReference type="RefSeq" id="WP_126804584.1">
    <property type="nucleotide sequence ID" value="NZ_PIPL01000004.1"/>
</dbReference>
<protein>
    <recommendedName>
        <fullName evidence="5">Glutamate dehydrogenase</fullName>
    </recommendedName>
</protein>
<dbReference type="GO" id="GO:0004352">
    <property type="term" value="F:glutamate dehydrogenase (NAD+) activity"/>
    <property type="evidence" value="ECO:0007669"/>
    <property type="project" value="TreeGrafter"/>
</dbReference>
<evidence type="ECO:0000256" key="5">
    <source>
        <dbReference type="PIRNR" id="PIRNR000185"/>
    </source>
</evidence>
<dbReference type="CDD" id="cd01076">
    <property type="entry name" value="NAD_bind_1_Glu_DH"/>
    <property type="match status" value="1"/>
</dbReference>